<feature type="domain" description="7,8-dihydro-6-hydroxymethylpterin-pyrophosphokinase" evidence="8">
    <location>
        <begin position="5"/>
        <end position="130"/>
    </location>
</feature>
<evidence type="ECO:0000256" key="1">
    <source>
        <dbReference type="ARBA" id="ARBA00005051"/>
    </source>
</evidence>
<dbReference type="InterPro" id="IPR035907">
    <property type="entry name" value="Hppk_sf"/>
</dbReference>
<evidence type="ECO:0000256" key="7">
    <source>
        <dbReference type="ARBA" id="ARBA00022909"/>
    </source>
</evidence>
<dbReference type="UniPathway" id="UPA00077">
    <property type="reaction ID" value="UER00155"/>
</dbReference>
<dbReference type="AlphaFoldDB" id="A0A3P1SPH9"/>
<proteinExistence type="predicted"/>
<keyword evidence="3 9" id="KW-0808">Transferase</keyword>
<keyword evidence="6" id="KW-0067">ATP-binding</keyword>
<dbReference type="EC" id="2.7.6.3" evidence="2"/>
<sequence length="169" mass="19302">MARVFVSIGSNTDREVYIGRGLDALQQRFEKLELSPVYESEAVGFSGDNFFNLVAVFETDLEVGELSRTLKKIEDDNGRCRKDPKFSGRTLDIDILTYDALIGEIEGVTLPRGEITENAFVLQPLADLAPKERHPVLAETYQQLWLDFDKDKQQLERIAFEWQERDLSA</sequence>
<dbReference type="OrthoDB" id="9790168at2"/>
<evidence type="ECO:0000256" key="5">
    <source>
        <dbReference type="ARBA" id="ARBA00022777"/>
    </source>
</evidence>
<gene>
    <name evidence="9" type="primary">folK</name>
    <name evidence="9" type="ORF">EHS89_09965</name>
</gene>
<evidence type="ECO:0000256" key="2">
    <source>
        <dbReference type="ARBA" id="ARBA00013253"/>
    </source>
</evidence>
<evidence type="ECO:0000313" key="9">
    <source>
        <dbReference type="EMBL" id="RRC99171.1"/>
    </source>
</evidence>
<evidence type="ECO:0000256" key="6">
    <source>
        <dbReference type="ARBA" id="ARBA00022840"/>
    </source>
</evidence>
<dbReference type="NCBIfam" id="TIGR01498">
    <property type="entry name" value="folK"/>
    <property type="match status" value="1"/>
</dbReference>
<dbReference type="Proteomes" id="UP000267535">
    <property type="component" value="Unassembled WGS sequence"/>
</dbReference>
<comment type="pathway">
    <text evidence="1">Cofactor biosynthesis; tetrahydrofolate biosynthesis; 2-amino-4-hydroxy-6-hydroxymethyl-7,8-dihydropteridine diphosphate from 7,8-dihydroneopterin triphosphate: step 4/4.</text>
</comment>
<keyword evidence="5 9" id="KW-0418">Kinase</keyword>
<dbReference type="RefSeq" id="WP_124926007.1">
    <property type="nucleotide sequence ID" value="NZ_BMOH01000004.1"/>
</dbReference>
<accession>A0A3P1SPH9</accession>
<dbReference type="SUPFAM" id="SSF55083">
    <property type="entry name" value="6-hydroxymethyl-7,8-dihydropterin pyrophosphokinase, HPPK"/>
    <property type="match status" value="1"/>
</dbReference>
<dbReference type="GO" id="GO:0003848">
    <property type="term" value="F:2-amino-4-hydroxy-6-hydroxymethyldihydropteridine diphosphokinase activity"/>
    <property type="evidence" value="ECO:0007669"/>
    <property type="project" value="UniProtKB-EC"/>
</dbReference>
<evidence type="ECO:0000256" key="4">
    <source>
        <dbReference type="ARBA" id="ARBA00022741"/>
    </source>
</evidence>
<dbReference type="CDD" id="cd00483">
    <property type="entry name" value="HPPK"/>
    <property type="match status" value="1"/>
</dbReference>
<dbReference type="GO" id="GO:0016301">
    <property type="term" value="F:kinase activity"/>
    <property type="evidence" value="ECO:0007669"/>
    <property type="project" value="UniProtKB-KW"/>
</dbReference>
<keyword evidence="4" id="KW-0547">Nucleotide-binding</keyword>
<name>A0A3P1SPH9_9GAMM</name>
<dbReference type="EMBL" id="RQXV01000005">
    <property type="protein sequence ID" value="RRC99171.1"/>
    <property type="molecule type" value="Genomic_DNA"/>
</dbReference>
<dbReference type="Gene3D" id="3.30.70.560">
    <property type="entry name" value="7,8-Dihydro-6-hydroxymethylpterin-pyrophosphokinase HPPK"/>
    <property type="match status" value="1"/>
</dbReference>
<organism evidence="9 10">
    <name type="scientific">Amphritea balenae</name>
    <dbReference type="NCBI Taxonomy" id="452629"/>
    <lineage>
        <taxon>Bacteria</taxon>
        <taxon>Pseudomonadati</taxon>
        <taxon>Pseudomonadota</taxon>
        <taxon>Gammaproteobacteria</taxon>
        <taxon>Oceanospirillales</taxon>
        <taxon>Oceanospirillaceae</taxon>
        <taxon>Amphritea</taxon>
    </lineage>
</organism>
<keyword evidence="7" id="KW-0289">Folate biosynthesis</keyword>
<protein>
    <recommendedName>
        <fullName evidence="2">2-amino-4-hydroxy-6-hydroxymethyldihydropteridine diphosphokinase</fullName>
        <ecNumber evidence="2">2.7.6.3</ecNumber>
    </recommendedName>
</protein>
<dbReference type="PANTHER" id="PTHR43071">
    <property type="entry name" value="2-AMINO-4-HYDROXY-6-HYDROXYMETHYLDIHYDROPTERIDINE PYROPHOSPHOKINASE"/>
    <property type="match status" value="1"/>
</dbReference>
<evidence type="ECO:0000256" key="3">
    <source>
        <dbReference type="ARBA" id="ARBA00022679"/>
    </source>
</evidence>
<dbReference type="GO" id="GO:0046654">
    <property type="term" value="P:tetrahydrofolate biosynthetic process"/>
    <property type="evidence" value="ECO:0007669"/>
    <property type="project" value="UniProtKB-UniPathway"/>
</dbReference>
<dbReference type="Pfam" id="PF01288">
    <property type="entry name" value="HPPK"/>
    <property type="match status" value="1"/>
</dbReference>
<evidence type="ECO:0000259" key="8">
    <source>
        <dbReference type="Pfam" id="PF01288"/>
    </source>
</evidence>
<keyword evidence="10" id="KW-1185">Reference proteome</keyword>
<evidence type="ECO:0000313" key="10">
    <source>
        <dbReference type="Proteomes" id="UP000267535"/>
    </source>
</evidence>
<comment type="caution">
    <text evidence="9">The sequence shown here is derived from an EMBL/GenBank/DDBJ whole genome shotgun (WGS) entry which is preliminary data.</text>
</comment>
<reference evidence="9 10" key="1">
    <citation type="submission" date="2018-11" db="EMBL/GenBank/DDBJ databases">
        <title>The draft genome sequence of Amphritea balenae JAMM 1525T.</title>
        <authorList>
            <person name="Fang Z."/>
            <person name="Zhang Y."/>
            <person name="Han X."/>
        </authorList>
    </citation>
    <scope>NUCLEOTIDE SEQUENCE [LARGE SCALE GENOMIC DNA]</scope>
    <source>
        <strain evidence="9 10">JAMM 1525</strain>
    </source>
</reference>
<dbReference type="GO" id="GO:0046656">
    <property type="term" value="P:folic acid biosynthetic process"/>
    <property type="evidence" value="ECO:0007669"/>
    <property type="project" value="UniProtKB-KW"/>
</dbReference>
<dbReference type="GO" id="GO:0005524">
    <property type="term" value="F:ATP binding"/>
    <property type="evidence" value="ECO:0007669"/>
    <property type="project" value="UniProtKB-KW"/>
</dbReference>
<dbReference type="InterPro" id="IPR000550">
    <property type="entry name" value="Hppk"/>
</dbReference>
<dbReference type="PANTHER" id="PTHR43071:SF2">
    <property type="entry name" value="2-AMINO-4-HYDROXY-6-HYDROXYMETHYLDIHYDROPTERIDINE PYROPHOSPHOKINASE"/>
    <property type="match status" value="1"/>
</dbReference>